<dbReference type="Gene3D" id="2.40.50.100">
    <property type="match status" value="1"/>
</dbReference>
<dbReference type="STRING" id="933059.SAMN04488103_103134"/>
<dbReference type="AlphaFoldDB" id="A0A1H8DUA3"/>
<dbReference type="Gene3D" id="1.10.287.470">
    <property type="entry name" value="Helix hairpin bin"/>
    <property type="match status" value="1"/>
</dbReference>
<evidence type="ECO:0000313" key="4">
    <source>
        <dbReference type="Proteomes" id="UP000198761"/>
    </source>
</evidence>
<dbReference type="Gene3D" id="2.40.420.20">
    <property type="match status" value="1"/>
</dbReference>
<dbReference type="SUPFAM" id="SSF111369">
    <property type="entry name" value="HlyD-like secretion proteins"/>
    <property type="match status" value="1"/>
</dbReference>
<protein>
    <submittedName>
        <fullName evidence="3">RND family efflux transporter, MFP subunit</fullName>
    </submittedName>
</protein>
<dbReference type="GO" id="GO:0015562">
    <property type="term" value="F:efflux transmembrane transporter activity"/>
    <property type="evidence" value="ECO:0007669"/>
    <property type="project" value="TreeGrafter"/>
</dbReference>
<accession>A0A1H8DUA3</accession>
<reference evidence="3 4" key="1">
    <citation type="submission" date="2016-10" db="EMBL/GenBank/DDBJ databases">
        <authorList>
            <person name="de Groot N.N."/>
        </authorList>
    </citation>
    <scope>NUCLEOTIDE SEQUENCE [LARGE SCALE GENOMIC DNA]</scope>
    <source>
        <strain evidence="3 4">DSM 3857</strain>
    </source>
</reference>
<dbReference type="PANTHER" id="PTHR30469">
    <property type="entry name" value="MULTIDRUG RESISTANCE PROTEIN MDTA"/>
    <property type="match status" value="1"/>
</dbReference>
<evidence type="ECO:0000256" key="1">
    <source>
        <dbReference type="ARBA" id="ARBA00009477"/>
    </source>
</evidence>
<evidence type="ECO:0000259" key="2">
    <source>
        <dbReference type="Pfam" id="PF25917"/>
    </source>
</evidence>
<dbReference type="RefSeq" id="WP_091299564.1">
    <property type="nucleotide sequence ID" value="NZ_FOCE01000003.1"/>
</dbReference>
<dbReference type="PANTHER" id="PTHR30469:SF15">
    <property type="entry name" value="HLYD FAMILY OF SECRETION PROTEINS"/>
    <property type="match status" value="1"/>
</dbReference>
<name>A0A1H8DUA3_9RHOB</name>
<proteinExistence type="inferred from homology"/>
<dbReference type="InterPro" id="IPR006143">
    <property type="entry name" value="RND_pump_MFP"/>
</dbReference>
<dbReference type="Pfam" id="PF25917">
    <property type="entry name" value="BSH_RND"/>
    <property type="match status" value="1"/>
</dbReference>
<dbReference type="InterPro" id="IPR058625">
    <property type="entry name" value="MdtA-like_BSH"/>
</dbReference>
<organism evidence="3 4">
    <name type="scientific">Gemmobacter aquatilis</name>
    <dbReference type="NCBI Taxonomy" id="933059"/>
    <lineage>
        <taxon>Bacteria</taxon>
        <taxon>Pseudomonadati</taxon>
        <taxon>Pseudomonadota</taxon>
        <taxon>Alphaproteobacteria</taxon>
        <taxon>Rhodobacterales</taxon>
        <taxon>Paracoccaceae</taxon>
        <taxon>Gemmobacter</taxon>
    </lineage>
</organism>
<sequence length="327" mass="33961">MPLRSLLSASVLAAILAAPLAAPLAAEPLAYTEIRDWKPVYGRIEARDTLPARARIGGTLIALSVSEGDSVQAGQELGRIVDDKLAFQLSAVDAQIAALTSSLTNAQTELKRGEDLLARGVATKQSVDALRTQADVLTGQIAAQTAQRRVLEQQTAEGAILAPITGRVLDVPQAMGGVVMPGETVATVGGGGFFLRLAVPERHATHLEQGATIPVEMPGGEVSGTLERIYPAIENGRVVADVTVPDLPDAFVNARVVVRLPVATRQALLVPASAISTRSGLDFVTVKGPEGDTARLVVPGARMELDGVAMVEILSGLQPGDDLGAAQ</sequence>
<gene>
    <name evidence="3" type="ORF">SAMN04488103_103134</name>
</gene>
<feature type="domain" description="Multidrug resistance protein MdtA-like barrel-sandwich hybrid" evidence="2">
    <location>
        <begin position="53"/>
        <end position="186"/>
    </location>
</feature>
<dbReference type="Proteomes" id="UP000198761">
    <property type="component" value="Unassembled WGS sequence"/>
</dbReference>
<dbReference type="GO" id="GO:1990281">
    <property type="term" value="C:efflux pump complex"/>
    <property type="evidence" value="ECO:0007669"/>
    <property type="project" value="TreeGrafter"/>
</dbReference>
<keyword evidence="4" id="KW-1185">Reference proteome</keyword>
<dbReference type="OrthoDB" id="7914255at2"/>
<dbReference type="NCBIfam" id="TIGR01730">
    <property type="entry name" value="RND_mfp"/>
    <property type="match status" value="1"/>
</dbReference>
<dbReference type="EMBL" id="FOCE01000003">
    <property type="protein sequence ID" value="SEN10800.1"/>
    <property type="molecule type" value="Genomic_DNA"/>
</dbReference>
<evidence type="ECO:0000313" key="3">
    <source>
        <dbReference type="EMBL" id="SEN10800.1"/>
    </source>
</evidence>
<comment type="similarity">
    <text evidence="1">Belongs to the membrane fusion protein (MFP) (TC 8.A.1) family.</text>
</comment>